<evidence type="ECO:0000256" key="2">
    <source>
        <dbReference type="SAM" id="SignalP"/>
    </source>
</evidence>
<dbReference type="OrthoDB" id="10296834at2759"/>
<keyword evidence="2" id="KW-0732">Signal</keyword>
<dbReference type="Proteomes" id="UP000649328">
    <property type="component" value="Unassembled WGS sequence"/>
</dbReference>
<gene>
    <name evidence="3" type="ORF">HF325_002809</name>
</gene>
<keyword evidence="4" id="KW-1185">Reference proteome</keyword>
<dbReference type="EMBL" id="JACBPP010000003">
    <property type="protein sequence ID" value="KAF8003564.1"/>
    <property type="molecule type" value="Genomic_DNA"/>
</dbReference>
<feature type="chain" id="PRO_5034707522" evidence="2">
    <location>
        <begin position="16"/>
        <end position="120"/>
    </location>
</feature>
<protein>
    <submittedName>
        <fullName evidence="3">Uncharacterized protein</fullName>
    </submittedName>
</protein>
<evidence type="ECO:0000256" key="1">
    <source>
        <dbReference type="SAM" id="MobiDB-lite"/>
    </source>
</evidence>
<proteinExistence type="predicted"/>
<name>A0A8H7GTR8_9ASCO</name>
<sequence>MKLLILATLSAIVASMSVEYSEEVSLLPSGTYGIAAADDFDRIERINKRYNFNDTPLGDGPDSCDFSRMTVHDPAHIRAIMAHPQYIRCQAKKAAEEAAMSDRSARYGKPTPERALEDSY</sequence>
<feature type="region of interest" description="Disordered" evidence="1">
    <location>
        <begin position="100"/>
        <end position="120"/>
    </location>
</feature>
<evidence type="ECO:0000313" key="3">
    <source>
        <dbReference type="EMBL" id="KAF8003564.1"/>
    </source>
</evidence>
<feature type="signal peptide" evidence="2">
    <location>
        <begin position="1"/>
        <end position="15"/>
    </location>
</feature>
<reference evidence="3" key="1">
    <citation type="submission" date="2020-10" db="EMBL/GenBank/DDBJ databases">
        <title>The Whole-Genome Sequence of Metschnikowia persimmonesis, a Novel Endophytic Yeast Species Isolated from Medicinal Plant Diospyros kaki Thumb.</title>
        <authorList>
            <person name="Rahmat E."/>
            <person name="Kang Y."/>
        </authorList>
    </citation>
    <scope>NUCLEOTIDE SEQUENCE</scope>
    <source>
        <strain evidence="3">KIOM G15050</strain>
    </source>
</reference>
<feature type="compositionally biased region" description="Basic and acidic residues" evidence="1">
    <location>
        <begin position="111"/>
        <end position="120"/>
    </location>
</feature>
<evidence type="ECO:0000313" key="4">
    <source>
        <dbReference type="Proteomes" id="UP000649328"/>
    </source>
</evidence>
<comment type="caution">
    <text evidence="3">The sequence shown here is derived from an EMBL/GenBank/DDBJ whole genome shotgun (WGS) entry which is preliminary data.</text>
</comment>
<dbReference type="AlphaFoldDB" id="A0A8H7GTR8"/>
<organism evidence="3 4">
    <name type="scientific">Metschnikowia pulcherrima</name>
    <dbReference type="NCBI Taxonomy" id="27326"/>
    <lineage>
        <taxon>Eukaryota</taxon>
        <taxon>Fungi</taxon>
        <taxon>Dikarya</taxon>
        <taxon>Ascomycota</taxon>
        <taxon>Saccharomycotina</taxon>
        <taxon>Pichiomycetes</taxon>
        <taxon>Metschnikowiaceae</taxon>
        <taxon>Metschnikowia</taxon>
    </lineage>
</organism>
<accession>A0A8H7GTR8</accession>